<dbReference type="PANTHER" id="PTHR19143:SF327">
    <property type="entry name" value="FI21813P1-RELATED"/>
    <property type="match status" value="1"/>
</dbReference>
<keyword evidence="3" id="KW-0732">Signal</keyword>
<dbReference type="InterPro" id="IPR020837">
    <property type="entry name" value="Fibrinogen_CS"/>
</dbReference>
<dbReference type="PROSITE" id="PS51406">
    <property type="entry name" value="FIBRINOGEN_C_2"/>
    <property type="match status" value="2"/>
</dbReference>
<dbReference type="FunFam" id="3.90.215.10:FF:000001">
    <property type="entry name" value="Tenascin isoform 1"/>
    <property type="match status" value="2"/>
</dbReference>
<dbReference type="GO" id="GO:0030246">
    <property type="term" value="F:carbohydrate binding"/>
    <property type="evidence" value="ECO:0007669"/>
    <property type="project" value="UniProtKB-ARBA"/>
</dbReference>
<proteinExistence type="predicted"/>
<dbReference type="SUPFAM" id="SSF56496">
    <property type="entry name" value="Fibrinogen C-terminal domain-like"/>
    <property type="match status" value="2"/>
</dbReference>
<dbReference type="PROSITE" id="PS00514">
    <property type="entry name" value="FIBRINOGEN_C_1"/>
    <property type="match status" value="2"/>
</dbReference>
<evidence type="ECO:0000256" key="2">
    <source>
        <dbReference type="ARBA" id="ARBA00053344"/>
    </source>
</evidence>
<organism evidence="5 6">
    <name type="scientific">Anopheles dirus</name>
    <dbReference type="NCBI Taxonomy" id="7168"/>
    <lineage>
        <taxon>Eukaryota</taxon>
        <taxon>Metazoa</taxon>
        <taxon>Ecdysozoa</taxon>
        <taxon>Arthropoda</taxon>
        <taxon>Hexapoda</taxon>
        <taxon>Insecta</taxon>
        <taxon>Pterygota</taxon>
        <taxon>Neoptera</taxon>
        <taxon>Endopterygota</taxon>
        <taxon>Diptera</taxon>
        <taxon>Nematocera</taxon>
        <taxon>Culicoidea</taxon>
        <taxon>Culicidae</taxon>
        <taxon>Anophelinae</taxon>
        <taxon>Anopheles</taxon>
    </lineage>
</organism>
<keyword evidence="1" id="KW-1015">Disulfide bond</keyword>
<feature type="signal peptide" evidence="3">
    <location>
        <begin position="1"/>
        <end position="21"/>
    </location>
</feature>
<dbReference type="STRING" id="7168.A0A182N217"/>
<dbReference type="InterPro" id="IPR002181">
    <property type="entry name" value="Fibrinogen_a/b/g_C_dom"/>
</dbReference>
<keyword evidence="6" id="KW-1185">Reference proteome</keyword>
<dbReference type="Pfam" id="PF00147">
    <property type="entry name" value="Fibrinogen_C"/>
    <property type="match status" value="2"/>
</dbReference>
<comment type="function">
    <text evidence="2">Lectin involved in innate immunity. Agglutinates all types of human erythrocytes, Gram-positive and Gram-negative bacteria. Has a stronger agglutinating activity towards Gram-negative bacteria than towards Gram-positive bacteria. Specifically recognizes acetyl group-containing substances on agglutinated cells. The hemagglutinating activity was inhibited by EDTA, acetyl group-containing mono- and disaccharides, N-acetyl derivatives of amino acids, other acetyl group-containing substances, propionamide and benzamide. Enhances the antimicrobial activity of big defensin against Gram-positive bacteria but not against Gram-negative bacteria.</text>
</comment>
<name>A0A182N217_9DIPT</name>
<evidence type="ECO:0000313" key="6">
    <source>
        <dbReference type="Proteomes" id="UP000075884"/>
    </source>
</evidence>
<evidence type="ECO:0000313" key="5">
    <source>
        <dbReference type="EnsemblMetazoa" id="ADIR001675-PA"/>
    </source>
</evidence>
<dbReference type="InterPro" id="IPR014716">
    <property type="entry name" value="Fibrinogen_a/b/g_C_1"/>
</dbReference>
<reference evidence="6" key="1">
    <citation type="submission" date="2013-03" db="EMBL/GenBank/DDBJ databases">
        <title>The Genome Sequence of Anopheles dirus WRAIR2.</title>
        <authorList>
            <consortium name="The Broad Institute Genomics Platform"/>
            <person name="Neafsey D.E."/>
            <person name="Walton C."/>
            <person name="Walker B."/>
            <person name="Young S.K."/>
            <person name="Zeng Q."/>
            <person name="Gargeya S."/>
            <person name="Fitzgerald M."/>
            <person name="Haas B."/>
            <person name="Abouelleil A."/>
            <person name="Allen A.W."/>
            <person name="Alvarado L."/>
            <person name="Arachchi H.M."/>
            <person name="Berlin A.M."/>
            <person name="Chapman S.B."/>
            <person name="Gainer-Dewar J."/>
            <person name="Goldberg J."/>
            <person name="Griggs A."/>
            <person name="Gujja S."/>
            <person name="Hansen M."/>
            <person name="Howarth C."/>
            <person name="Imamovic A."/>
            <person name="Ireland A."/>
            <person name="Larimer J."/>
            <person name="McCowan C."/>
            <person name="Murphy C."/>
            <person name="Pearson M."/>
            <person name="Poon T.W."/>
            <person name="Priest M."/>
            <person name="Roberts A."/>
            <person name="Saif S."/>
            <person name="Shea T."/>
            <person name="Sisk P."/>
            <person name="Sykes S."/>
            <person name="Wortman J."/>
            <person name="Nusbaum C."/>
            <person name="Birren B."/>
        </authorList>
    </citation>
    <scope>NUCLEOTIDE SEQUENCE [LARGE SCALE GENOMIC DNA]</scope>
    <source>
        <strain evidence="6">WRAIR2</strain>
    </source>
</reference>
<dbReference type="Proteomes" id="UP000075884">
    <property type="component" value="Unassembled WGS sequence"/>
</dbReference>
<evidence type="ECO:0000256" key="1">
    <source>
        <dbReference type="ARBA" id="ARBA00023157"/>
    </source>
</evidence>
<feature type="domain" description="Fibrinogen C-terminal" evidence="4">
    <location>
        <begin position="89"/>
        <end position="306"/>
    </location>
</feature>
<dbReference type="PANTHER" id="PTHR19143">
    <property type="entry name" value="FIBRINOGEN/TENASCIN/ANGIOPOEITIN"/>
    <property type="match status" value="1"/>
</dbReference>
<reference evidence="5" key="2">
    <citation type="submission" date="2020-05" db="UniProtKB">
        <authorList>
            <consortium name="EnsemblMetazoa"/>
        </authorList>
    </citation>
    <scope>IDENTIFICATION</scope>
    <source>
        <strain evidence="5">WRAIR2</strain>
    </source>
</reference>
<feature type="chain" id="PRO_5008129203" description="Fibrinogen C-terminal domain-containing protein" evidence="3">
    <location>
        <begin position="22"/>
        <end position="598"/>
    </location>
</feature>
<dbReference type="EnsemblMetazoa" id="ADIR001675-RA">
    <property type="protein sequence ID" value="ADIR001675-PA"/>
    <property type="gene ID" value="ADIR001675"/>
</dbReference>
<dbReference type="SMART" id="SM00186">
    <property type="entry name" value="FBG"/>
    <property type="match status" value="2"/>
</dbReference>
<dbReference type="InterPro" id="IPR050373">
    <property type="entry name" value="Fibrinogen_C-term_domain"/>
</dbReference>
<dbReference type="Gene3D" id="3.90.215.10">
    <property type="entry name" value="Gamma Fibrinogen, chain A, domain 1"/>
    <property type="match status" value="2"/>
</dbReference>
<dbReference type="CDD" id="cd00087">
    <property type="entry name" value="FReD"/>
    <property type="match status" value="2"/>
</dbReference>
<protein>
    <recommendedName>
        <fullName evidence="4">Fibrinogen C-terminal domain-containing protein</fullName>
    </recommendedName>
</protein>
<dbReference type="NCBIfam" id="NF040941">
    <property type="entry name" value="GGGWT_bact"/>
    <property type="match status" value="1"/>
</dbReference>
<dbReference type="InterPro" id="IPR036056">
    <property type="entry name" value="Fibrinogen-like_C"/>
</dbReference>
<dbReference type="VEuPathDB" id="VectorBase:ADIR001675"/>
<evidence type="ECO:0000256" key="3">
    <source>
        <dbReference type="SAM" id="SignalP"/>
    </source>
</evidence>
<accession>A0A182N217</accession>
<sequence length="598" mass="67248">RRREKLLSFSSFVICCATITAQNVNKSLSCGVIQCGYVFEIITNRLQILEKNFTEKQLQTEGMIADLSARIDSLLQQNCTTINPPSRNQTKGAVFRSCSNTPGLVSGVYQIQSDRPFKEPITVLCDQEYESGGWVVIQQRFNGSINFYRNWKEYRNGFGNLDGEFWLGLERIYQLTVTKPHELVVLLEDFGGNKTFARYDEFEIAGESQQYALLKIDGYWGPAGDSLGSVKGMKFSTLDVDNDTWNGSCAITYTGAWWYSACHSSNLNGKYLRGETSEFATGMVWKSFRGYHHSLKTSKMMIRPKATYLLLVLALGWSTTGGQCEKCIESPSADKGGFGFEVIMTKLQQLEDDFGGLRCKIEHLFQQKCNTTNAPAEKSQTPDSVYSSCKKIPNPVSGVQQIQPEKPFKQPIVVLCDQEYESGGWVVIQNRFDGSANFYRSWQEYKDGFGNLDGEFWLGLDRIYQLTVSGPHELVVLLEDYAGNKTYARFDQFEIGDENQKYALTKIGGYTGTAGDSLGGAKGMKFSTLDSDNDTWASQCAVTYTGAWWYSACHSSNLNGKYLRGETKEYATGMVWSTFRGHHHSLKTSKMMIRPKVL</sequence>
<feature type="domain" description="Fibrinogen C-terminal" evidence="4">
    <location>
        <begin position="380"/>
        <end position="597"/>
    </location>
</feature>
<dbReference type="AlphaFoldDB" id="A0A182N217"/>
<evidence type="ECO:0000259" key="4">
    <source>
        <dbReference type="PROSITE" id="PS51406"/>
    </source>
</evidence>
<dbReference type="GO" id="GO:0005615">
    <property type="term" value="C:extracellular space"/>
    <property type="evidence" value="ECO:0007669"/>
    <property type="project" value="TreeGrafter"/>
</dbReference>